<dbReference type="EMBL" id="CAFBQU010000108">
    <property type="protein sequence ID" value="CAB5068475.1"/>
    <property type="molecule type" value="Genomic_DNA"/>
</dbReference>
<evidence type="ECO:0000259" key="2">
    <source>
        <dbReference type="PROSITE" id="PS50850"/>
    </source>
</evidence>
<feature type="transmembrane region" description="Helical" evidence="1">
    <location>
        <begin position="297"/>
        <end position="314"/>
    </location>
</feature>
<feature type="transmembrane region" description="Helical" evidence="1">
    <location>
        <begin position="137"/>
        <end position="158"/>
    </location>
</feature>
<feature type="transmembrane region" description="Helical" evidence="1">
    <location>
        <begin position="326"/>
        <end position="347"/>
    </location>
</feature>
<dbReference type="GO" id="GO:0022857">
    <property type="term" value="F:transmembrane transporter activity"/>
    <property type="evidence" value="ECO:0007669"/>
    <property type="project" value="InterPro"/>
</dbReference>
<feature type="transmembrane region" description="Helical" evidence="1">
    <location>
        <begin position="387"/>
        <end position="406"/>
    </location>
</feature>
<dbReference type="Pfam" id="PF07690">
    <property type="entry name" value="MFS_1"/>
    <property type="match status" value="1"/>
</dbReference>
<feature type="domain" description="Major facilitator superfamily (MFS) profile" evidence="2">
    <location>
        <begin position="13"/>
        <end position="414"/>
    </location>
</feature>
<feature type="transmembrane region" description="Helical" evidence="1">
    <location>
        <begin position="105"/>
        <end position="125"/>
    </location>
</feature>
<dbReference type="InterPro" id="IPR011701">
    <property type="entry name" value="MFS"/>
</dbReference>
<proteinExistence type="predicted"/>
<dbReference type="PANTHER" id="PTHR11360">
    <property type="entry name" value="MONOCARBOXYLATE TRANSPORTER"/>
    <property type="match status" value="1"/>
</dbReference>
<sequence length="414" mass="44417">MAKIKTRIHYAWVIFIVAFITLLGAAGFRSTPGILIDPLRHEFGWSRATVGTAVSINVLLFGFVGPFAAALQMRYGLRRITMSALALVSLGALATTQMTQPWHLYVLWGGVVGIGSGCMATVFASTVASRWFVARRGLVTGALTAASASGQLVFLPALTRVAENHGWRTVGVVIALCAIAVIPVVFLFLRNSPSDIGLLPFGASDNYEVPLPTTNPIRSAFEALRDAKNDGMFWLLWGSFFVCGFSTNGLVQTHFISAAHDHMVLAGTAAGYLALIGGFDVIGTVFSGWLTDRTNPVRLLMFYYLFRGLSLLILDPMLSAKGWGPAGFMMMYGLDWVATVPPTVALCAKRFGSQRGPLIYGWVFAGHQTGAAIAAWGAGILRDTTGSYQSSFVIAGIGCLIAAYGVTHMNRMVE</sequence>
<protein>
    <submittedName>
        <fullName evidence="3">Unannotated protein</fullName>
    </submittedName>
</protein>
<feature type="transmembrane region" description="Helical" evidence="1">
    <location>
        <begin position="9"/>
        <end position="28"/>
    </location>
</feature>
<dbReference type="AlphaFoldDB" id="A0A6J7URB0"/>
<evidence type="ECO:0000313" key="3">
    <source>
        <dbReference type="EMBL" id="CAB5068475.1"/>
    </source>
</evidence>
<dbReference type="CDD" id="cd17355">
    <property type="entry name" value="MFS_YcxA_like"/>
    <property type="match status" value="1"/>
</dbReference>
<dbReference type="PANTHER" id="PTHR11360:SF284">
    <property type="entry name" value="EG:103B4.3 PROTEIN-RELATED"/>
    <property type="match status" value="1"/>
</dbReference>
<feature type="transmembrane region" description="Helical" evidence="1">
    <location>
        <begin position="48"/>
        <end position="68"/>
    </location>
</feature>
<dbReference type="InterPro" id="IPR036259">
    <property type="entry name" value="MFS_trans_sf"/>
</dbReference>
<gene>
    <name evidence="3" type="ORF">UFOPK4347_01818</name>
</gene>
<dbReference type="InterPro" id="IPR020846">
    <property type="entry name" value="MFS_dom"/>
</dbReference>
<feature type="transmembrane region" description="Helical" evidence="1">
    <location>
        <begin position="359"/>
        <end position="381"/>
    </location>
</feature>
<feature type="transmembrane region" description="Helical" evidence="1">
    <location>
        <begin position="170"/>
        <end position="189"/>
    </location>
</feature>
<organism evidence="3">
    <name type="scientific">freshwater metagenome</name>
    <dbReference type="NCBI Taxonomy" id="449393"/>
    <lineage>
        <taxon>unclassified sequences</taxon>
        <taxon>metagenomes</taxon>
        <taxon>ecological metagenomes</taxon>
    </lineage>
</organism>
<reference evidence="3" key="1">
    <citation type="submission" date="2020-05" db="EMBL/GenBank/DDBJ databases">
        <authorList>
            <person name="Chiriac C."/>
            <person name="Salcher M."/>
            <person name="Ghai R."/>
            <person name="Kavagutti S V."/>
        </authorList>
    </citation>
    <scope>NUCLEOTIDE SEQUENCE</scope>
</reference>
<dbReference type="SUPFAM" id="SSF103473">
    <property type="entry name" value="MFS general substrate transporter"/>
    <property type="match status" value="1"/>
</dbReference>
<dbReference type="Gene3D" id="1.20.1250.20">
    <property type="entry name" value="MFS general substrate transporter like domains"/>
    <property type="match status" value="2"/>
</dbReference>
<evidence type="ECO:0000256" key="1">
    <source>
        <dbReference type="SAM" id="Phobius"/>
    </source>
</evidence>
<keyword evidence="1" id="KW-0472">Membrane</keyword>
<feature type="transmembrane region" description="Helical" evidence="1">
    <location>
        <begin position="232"/>
        <end position="251"/>
    </location>
</feature>
<name>A0A6J7URB0_9ZZZZ</name>
<dbReference type="PROSITE" id="PS50850">
    <property type="entry name" value="MFS"/>
    <property type="match status" value="1"/>
</dbReference>
<feature type="transmembrane region" description="Helical" evidence="1">
    <location>
        <begin position="80"/>
        <end position="99"/>
    </location>
</feature>
<feature type="transmembrane region" description="Helical" evidence="1">
    <location>
        <begin position="263"/>
        <end position="290"/>
    </location>
</feature>
<dbReference type="InterPro" id="IPR050327">
    <property type="entry name" value="Proton-linked_MCT"/>
</dbReference>
<accession>A0A6J7URB0</accession>
<keyword evidence="1" id="KW-1133">Transmembrane helix</keyword>
<keyword evidence="1" id="KW-0812">Transmembrane</keyword>